<proteinExistence type="predicted"/>
<accession>A0ABR8IUY3</accession>
<evidence type="ECO:0000313" key="2">
    <source>
        <dbReference type="Proteomes" id="UP000660270"/>
    </source>
</evidence>
<reference evidence="1 2" key="1">
    <citation type="journal article" date="2020" name="ISME J.">
        <title>Comparative genomics reveals insights into cyanobacterial evolution and habitat adaptation.</title>
        <authorList>
            <person name="Chen M.Y."/>
            <person name="Teng W.K."/>
            <person name="Zhao L."/>
            <person name="Hu C.X."/>
            <person name="Zhou Y.K."/>
            <person name="Han B.P."/>
            <person name="Song L.R."/>
            <person name="Shu W.S."/>
        </authorList>
    </citation>
    <scope>NUCLEOTIDE SEQUENCE [LARGE SCALE GENOMIC DNA]</scope>
    <source>
        <strain evidence="1 2">FACHB-1249</strain>
    </source>
</reference>
<protein>
    <submittedName>
        <fullName evidence="1">Uncharacterized protein</fullName>
    </submittedName>
</protein>
<gene>
    <name evidence="1" type="ORF">H6G43_18605</name>
</gene>
<sequence length="50" mass="5804">MTLKKRWQFIEKSNSLGETSLVPYIPLRLSYLGRASLSLKKSYNLENTLD</sequence>
<evidence type="ECO:0000313" key="1">
    <source>
        <dbReference type="EMBL" id="MBD2687178.1"/>
    </source>
</evidence>
<dbReference type="GeneID" id="78219981"/>
<name>A0ABR8IUY3_APHFL</name>
<organism evidence="1 2">
    <name type="scientific">Aphanizomenon flos-aquae FACHB-1249</name>
    <dbReference type="NCBI Taxonomy" id="2692889"/>
    <lineage>
        <taxon>Bacteria</taxon>
        <taxon>Bacillati</taxon>
        <taxon>Cyanobacteriota</taxon>
        <taxon>Cyanophyceae</taxon>
        <taxon>Nostocales</taxon>
        <taxon>Aphanizomenonaceae</taxon>
        <taxon>Aphanizomenon</taxon>
    </lineage>
</organism>
<comment type="caution">
    <text evidence="1">The sequence shown here is derived from an EMBL/GenBank/DDBJ whole genome shotgun (WGS) entry which is preliminary data.</text>
</comment>
<dbReference type="Proteomes" id="UP000660270">
    <property type="component" value="Unassembled WGS sequence"/>
</dbReference>
<dbReference type="RefSeq" id="WP_168650215.1">
    <property type="nucleotide sequence ID" value="NZ_JACJTM010000061.1"/>
</dbReference>
<dbReference type="EMBL" id="JACJTM010000061">
    <property type="protein sequence ID" value="MBD2687178.1"/>
    <property type="molecule type" value="Genomic_DNA"/>
</dbReference>
<keyword evidence="2" id="KW-1185">Reference proteome</keyword>